<name>A0A9W4SVT0_9GLOM</name>
<evidence type="ECO:0000313" key="1">
    <source>
        <dbReference type="EMBL" id="CAI2183183.1"/>
    </source>
</evidence>
<sequence>MATLSQKLAGITLPIDKYGSHLNSQGQVVNLELAMKNMRYAGEALCAKYILFF</sequence>
<keyword evidence="2" id="KW-1185">Reference proteome</keyword>
<reference evidence="1" key="1">
    <citation type="submission" date="2022-08" db="EMBL/GenBank/DDBJ databases">
        <authorList>
            <person name="Kallberg Y."/>
            <person name="Tangrot J."/>
            <person name="Rosling A."/>
        </authorList>
    </citation>
    <scope>NUCLEOTIDE SEQUENCE</scope>
    <source>
        <strain evidence="1">Wild A</strain>
    </source>
</reference>
<gene>
    <name evidence="1" type="ORF">FWILDA_LOCUS10951</name>
</gene>
<protein>
    <submittedName>
        <fullName evidence="1">9303_t:CDS:1</fullName>
    </submittedName>
</protein>
<dbReference type="Proteomes" id="UP001153678">
    <property type="component" value="Unassembled WGS sequence"/>
</dbReference>
<dbReference type="EMBL" id="CAMKVN010002961">
    <property type="protein sequence ID" value="CAI2183183.1"/>
    <property type="molecule type" value="Genomic_DNA"/>
</dbReference>
<organism evidence="1 2">
    <name type="scientific">Funneliformis geosporum</name>
    <dbReference type="NCBI Taxonomy" id="1117311"/>
    <lineage>
        <taxon>Eukaryota</taxon>
        <taxon>Fungi</taxon>
        <taxon>Fungi incertae sedis</taxon>
        <taxon>Mucoromycota</taxon>
        <taxon>Glomeromycotina</taxon>
        <taxon>Glomeromycetes</taxon>
        <taxon>Glomerales</taxon>
        <taxon>Glomeraceae</taxon>
        <taxon>Funneliformis</taxon>
    </lineage>
</organism>
<evidence type="ECO:0000313" key="2">
    <source>
        <dbReference type="Proteomes" id="UP001153678"/>
    </source>
</evidence>
<comment type="caution">
    <text evidence="1">The sequence shown here is derived from an EMBL/GenBank/DDBJ whole genome shotgun (WGS) entry which is preliminary data.</text>
</comment>
<dbReference type="OrthoDB" id="2390522at2759"/>
<proteinExistence type="predicted"/>
<accession>A0A9W4SVT0</accession>
<dbReference type="AlphaFoldDB" id="A0A9W4SVT0"/>